<reference evidence="2 3" key="1">
    <citation type="submission" date="2017-04" db="EMBL/GenBank/DDBJ databases">
        <authorList>
            <person name="Afonso C.L."/>
            <person name="Miller P.J."/>
            <person name="Scott M.A."/>
            <person name="Spackman E."/>
            <person name="Goraichik I."/>
            <person name="Dimitrov K.M."/>
            <person name="Suarez D.L."/>
            <person name="Swayne D.E."/>
        </authorList>
    </citation>
    <scope>NUCLEOTIDE SEQUENCE [LARGE SCALE GENOMIC DNA]</scope>
    <source>
        <strain evidence="2 3">USBA 355</strain>
    </source>
</reference>
<evidence type="ECO:0000313" key="3">
    <source>
        <dbReference type="Proteomes" id="UP000192917"/>
    </source>
</evidence>
<proteinExistence type="predicted"/>
<dbReference type="Pfam" id="PF00535">
    <property type="entry name" value="Glycos_transf_2"/>
    <property type="match status" value="1"/>
</dbReference>
<dbReference type="PANTHER" id="PTHR48090">
    <property type="entry name" value="UNDECAPRENYL-PHOSPHATE 4-DEOXY-4-FORMAMIDO-L-ARABINOSE TRANSFERASE-RELATED"/>
    <property type="match status" value="1"/>
</dbReference>
<keyword evidence="3" id="KW-1185">Reference proteome</keyword>
<accession>A0A1Y6BBB7</accession>
<dbReference type="Gene3D" id="3.90.550.10">
    <property type="entry name" value="Spore Coat Polysaccharide Biosynthesis Protein SpsA, Chain A"/>
    <property type="match status" value="1"/>
</dbReference>
<dbReference type="PANTHER" id="PTHR48090:SF7">
    <property type="entry name" value="RFBJ PROTEIN"/>
    <property type="match status" value="1"/>
</dbReference>
<evidence type="ECO:0000313" key="2">
    <source>
        <dbReference type="EMBL" id="SME98979.1"/>
    </source>
</evidence>
<dbReference type="EMBL" id="FWZX01000002">
    <property type="protein sequence ID" value="SME98979.1"/>
    <property type="molecule type" value="Genomic_DNA"/>
</dbReference>
<dbReference type="InterPro" id="IPR050256">
    <property type="entry name" value="Glycosyltransferase_2"/>
</dbReference>
<dbReference type="SUPFAM" id="SSF53448">
    <property type="entry name" value="Nucleotide-diphospho-sugar transferases"/>
    <property type="match status" value="1"/>
</dbReference>
<dbReference type="RefSeq" id="WP_085121300.1">
    <property type="nucleotide sequence ID" value="NZ_FWZX01000002.1"/>
</dbReference>
<organism evidence="2 3">
    <name type="scientific">Tistlia consotensis USBA 355</name>
    <dbReference type="NCBI Taxonomy" id="560819"/>
    <lineage>
        <taxon>Bacteria</taxon>
        <taxon>Pseudomonadati</taxon>
        <taxon>Pseudomonadota</taxon>
        <taxon>Alphaproteobacteria</taxon>
        <taxon>Rhodospirillales</taxon>
        <taxon>Rhodovibrionaceae</taxon>
        <taxon>Tistlia</taxon>
    </lineage>
</organism>
<keyword evidence="2" id="KW-0808">Transferase</keyword>
<sequence>MTRPALSLVVPAFNEEPNIQKTLATIAATMAELPLEHYEVVVVDDGSHDATAALVEQASAADARIRLVRHTVNKGLGSSILDGAAAALAEKFMVVPGDNDMSADLMYAMARHHDAAELVIAAPLNLEIRPDFRIFLSLMYRLLYFCAFRVYVFYVNAPCVWPTELVRGIGAKSQRFSIVSEINVKLLRSGASFAEVPGYFTGGRPGGAASWRNLQEVVKVFLRLNWEIHVSQRERFRARPRRVYLDLARRPGSGGA</sequence>
<feature type="domain" description="Glycosyltransferase 2-like" evidence="1">
    <location>
        <begin position="7"/>
        <end position="121"/>
    </location>
</feature>
<dbReference type="GO" id="GO:0016740">
    <property type="term" value="F:transferase activity"/>
    <property type="evidence" value="ECO:0007669"/>
    <property type="project" value="UniProtKB-KW"/>
</dbReference>
<dbReference type="InterPro" id="IPR029044">
    <property type="entry name" value="Nucleotide-diphossugar_trans"/>
</dbReference>
<dbReference type="Proteomes" id="UP000192917">
    <property type="component" value="Unassembled WGS sequence"/>
</dbReference>
<gene>
    <name evidence="2" type="ORF">SAMN05428998_102231</name>
</gene>
<evidence type="ECO:0000259" key="1">
    <source>
        <dbReference type="Pfam" id="PF00535"/>
    </source>
</evidence>
<dbReference type="AlphaFoldDB" id="A0A1Y6BBB7"/>
<protein>
    <submittedName>
        <fullName evidence="2">Glycosyl transferase family 2</fullName>
    </submittedName>
</protein>
<name>A0A1Y6BBB7_9PROT</name>
<dbReference type="STRING" id="560819.SAMN05428998_102231"/>
<dbReference type="CDD" id="cd04179">
    <property type="entry name" value="DPM_DPG-synthase_like"/>
    <property type="match status" value="1"/>
</dbReference>
<dbReference type="InterPro" id="IPR001173">
    <property type="entry name" value="Glyco_trans_2-like"/>
</dbReference>